<evidence type="ECO:0000313" key="19">
    <source>
        <dbReference type="Proteomes" id="UP000198619"/>
    </source>
</evidence>
<dbReference type="PROSITE" id="PS50173">
    <property type="entry name" value="UMUC"/>
    <property type="match status" value="1"/>
</dbReference>
<evidence type="ECO:0000256" key="3">
    <source>
        <dbReference type="ARBA" id="ARBA00011245"/>
    </source>
</evidence>
<comment type="cofactor">
    <cofactor evidence="16">
        <name>Mg(2+)</name>
        <dbReference type="ChEBI" id="CHEBI:18420"/>
    </cofactor>
    <text evidence="16">Binds 2 magnesium ions per subunit.</text>
</comment>
<dbReference type="GO" id="GO:0005829">
    <property type="term" value="C:cytosol"/>
    <property type="evidence" value="ECO:0007669"/>
    <property type="project" value="TreeGrafter"/>
</dbReference>
<dbReference type="FunFam" id="3.40.1170.60:FF:000001">
    <property type="entry name" value="DNA polymerase IV"/>
    <property type="match status" value="1"/>
</dbReference>
<dbReference type="NCBIfam" id="NF002677">
    <property type="entry name" value="PRK02406.1"/>
    <property type="match status" value="1"/>
</dbReference>
<dbReference type="InterPro" id="IPR022880">
    <property type="entry name" value="DNApol_IV"/>
</dbReference>
<dbReference type="CDD" id="cd03586">
    <property type="entry name" value="PolY_Pol_IV_kappa"/>
    <property type="match status" value="1"/>
</dbReference>
<comment type="subunit">
    <text evidence="3 16">Monomer.</text>
</comment>
<dbReference type="GO" id="GO:0006281">
    <property type="term" value="P:DNA repair"/>
    <property type="evidence" value="ECO:0007669"/>
    <property type="project" value="UniProtKB-UniRule"/>
</dbReference>
<dbReference type="PANTHER" id="PTHR11076">
    <property type="entry name" value="DNA REPAIR POLYMERASE UMUC / TRANSFERASE FAMILY MEMBER"/>
    <property type="match status" value="1"/>
</dbReference>
<dbReference type="RefSeq" id="WP_242948296.1">
    <property type="nucleotide sequence ID" value="NZ_FOKI01000004.1"/>
</dbReference>
<dbReference type="GO" id="GO:0042276">
    <property type="term" value="P:error-prone translesion synthesis"/>
    <property type="evidence" value="ECO:0007669"/>
    <property type="project" value="TreeGrafter"/>
</dbReference>
<feature type="site" description="Substrate discrimination" evidence="16">
    <location>
        <position position="17"/>
    </location>
</feature>
<evidence type="ECO:0000256" key="6">
    <source>
        <dbReference type="ARBA" id="ARBA00022679"/>
    </source>
</evidence>
<evidence type="ECO:0000256" key="10">
    <source>
        <dbReference type="ARBA" id="ARBA00022763"/>
    </source>
</evidence>
<dbReference type="GO" id="GO:0006261">
    <property type="term" value="P:DNA-templated DNA replication"/>
    <property type="evidence" value="ECO:0007669"/>
    <property type="project" value="UniProtKB-UniRule"/>
</dbReference>
<accession>A0A1I0W869</accession>
<dbReference type="NCBIfam" id="NF010731">
    <property type="entry name" value="PRK14133.1"/>
    <property type="match status" value="1"/>
</dbReference>
<dbReference type="HAMAP" id="MF_01113">
    <property type="entry name" value="DNApol_IV"/>
    <property type="match status" value="1"/>
</dbReference>
<comment type="function">
    <text evidence="16">Poorly processive, error-prone DNA polymerase involved in untargeted mutagenesis. Copies undamaged DNA at stalled replication forks, which arise in vivo from mismatched or misaligned primer ends. These misaligned primers can be extended by PolIV. Exhibits no 3'-5' exonuclease (proofreading) activity. May be involved in translesional synthesis, in conjunction with the beta clamp from PolIII.</text>
</comment>
<keyword evidence="5 16" id="KW-0963">Cytoplasm</keyword>
<dbReference type="GO" id="GO:0009432">
    <property type="term" value="P:SOS response"/>
    <property type="evidence" value="ECO:0007669"/>
    <property type="project" value="TreeGrafter"/>
</dbReference>
<dbReference type="InterPro" id="IPR017961">
    <property type="entry name" value="DNA_pol_Y-fam_little_finger"/>
</dbReference>
<evidence type="ECO:0000256" key="4">
    <source>
        <dbReference type="ARBA" id="ARBA00022457"/>
    </source>
</evidence>
<evidence type="ECO:0000256" key="15">
    <source>
        <dbReference type="ARBA" id="ARBA00049244"/>
    </source>
</evidence>
<organism evidence="18 19">
    <name type="scientific">Clostridium frigidicarnis</name>
    <dbReference type="NCBI Taxonomy" id="84698"/>
    <lineage>
        <taxon>Bacteria</taxon>
        <taxon>Bacillati</taxon>
        <taxon>Bacillota</taxon>
        <taxon>Clostridia</taxon>
        <taxon>Eubacteriales</taxon>
        <taxon>Clostridiaceae</taxon>
        <taxon>Clostridium</taxon>
    </lineage>
</organism>
<dbReference type="Proteomes" id="UP000198619">
    <property type="component" value="Unassembled WGS sequence"/>
</dbReference>
<evidence type="ECO:0000256" key="7">
    <source>
        <dbReference type="ARBA" id="ARBA00022695"/>
    </source>
</evidence>
<keyword evidence="12 16" id="KW-0239">DNA-directed DNA polymerase</keyword>
<sequence>MLDKLRKIIHIDMDAFYASVEQRDNKCFRGKPVIVGGDPSKRGVVATCSYEARKYGVHSAMASMTAYKLCPNAIFVTPRMEVYKSVSNEIMDIFHDYSDIIEPLSLDEAFIDVTENKVNNLSATIIAKEIKKRIYNEVGITASAGVSYNKFLAKIASDYKKPNGLTVIEPKNVGAFLDKLGIEKFFGVGKVTKNRLNNMGIFKGEDIKNFTESELITLFKDKGKLLYDFSRGIDNRSVNPSRKRKSIGNETTLREDIEYIDEMINILDQLADKIEKRLKQSNISGKTITLKVKFSDFQNLTRRITVNGKIKDKNNIMLYVGELLKEIPMDNKKVRLLGITISNLDKDNFSNNEHSQLNFKNILDEF</sequence>
<feature type="domain" description="UmuC" evidence="17">
    <location>
        <begin position="8"/>
        <end position="189"/>
    </location>
</feature>
<dbReference type="FunFam" id="3.30.1490.100:FF:000004">
    <property type="entry name" value="DNA polymerase IV"/>
    <property type="match status" value="1"/>
</dbReference>
<comment type="subcellular location">
    <subcellularLocation>
        <location evidence="1 16">Cytoplasm</location>
    </subcellularLocation>
</comment>
<dbReference type="SUPFAM" id="SSF56672">
    <property type="entry name" value="DNA/RNA polymerases"/>
    <property type="match status" value="1"/>
</dbReference>
<dbReference type="InterPro" id="IPR043502">
    <property type="entry name" value="DNA/RNA_pol_sf"/>
</dbReference>
<dbReference type="GO" id="GO:0000287">
    <property type="term" value="F:magnesium ion binding"/>
    <property type="evidence" value="ECO:0007669"/>
    <property type="project" value="UniProtKB-UniRule"/>
</dbReference>
<evidence type="ECO:0000256" key="11">
    <source>
        <dbReference type="ARBA" id="ARBA00022842"/>
    </source>
</evidence>
<keyword evidence="11 16" id="KW-0460">Magnesium</keyword>
<evidence type="ECO:0000256" key="9">
    <source>
        <dbReference type="ARBA" id="ARBA00022723"/>
    </source>
</evidence>
<evidence type="ECO:0000256" key="1">
    <source>
        <dbReference type="ARBA" id="ARBA00004496"/>
    </source>
</evidence>
<dbReference type="InterPro" id="IPR036775">
    <property type="entry name" value="DNA_pol_Y-fam_lit_finger_sf"/>
</dbReference>
<dbReference type="AlphaFoldDB" id="A0A1I0W869"/>
<keyword evidence="4 16" id="KW-0515">Mutator protein</keyword>
<dbReference type="PANTHER" id="PTHR11076:SF33">
    <property type="entry name" value="DNA POLYMERASE KAPPA"/>
    <property type="match status" value="1"/>
</dbReference>
<evidence type="ECO:0000256" key="8">
    <source>
        <dbReference type="ARBA" id="ARBA00022705"/>
    </source>
</evidence>
<reference evidence="18 19" key="1">
    <citation type="submission" date="2016-10" db="EMBL/GenBank/DDBJ databases">
        <authorList>
            <person name="de Groot N.N."/>
        </authorList>
    </citation>
    <scope>NUCLEOTIDE SEQUENCE [LARGE SCALE GENOMIC DNA]</scope>
    <source>
        <strain evidence="18 19">DSM 12271</strain>
    </source>
</reference>
<evidence type="ECO:0000256" key="12">
    <source>
        <dbReference type="ARBA" id="ARBA00022932"/>
    </source>
</evidence>
<evidence type="ECO:0000313" key="18">
    <source>
        <dbReference type="EMBL" id="SFA84223.1"/>
    </source>
</evidence>
<dbReference type="Pfam" id="PF11799">
    <property type="entry name" value="IMS_C"/>
    <property type="match status" value="1"/>
</dbReference>
<dbReference type="InterPro" id="IPR050116">
    <property type="entry name" value="DNA_polymerase-Y"/>
</dbReference>
<dbReference type="GO" id="GO:0003887">
    <property type="term" value="F:DNA-directed DNA polymerase activity"/>
    <property type="evidence" value="ECO:0007669"/>
    <property type="project" value="UniProtKB-UniRule"/>
</dbReference>
<dbReference type="EMBL" id="FOKI01000004">
    <property type="protein sequence ID" value="SFA84223.1"/>
    <property type="molecule type" value="Genomic_DNA"/>
</dbReference>
<keyword evidence="7 16" id="KW-0548">Nucleotidyltransferase</keyword>
<dbReference type="InterPro" id="IPR053848">
    <property type="entry name" value="IMS_HHH_1"/>
</dbReference>
<keyword evidence="14 16" id="KW-0234">DNA repair</keyword>
<feature type="binding site" evidence="16">
    <location>
        <position position="12"/>
    </location>
    <ligand>
        <name>Mg(2+)</name>
        <dbReference type="ChEBI" id="CHEBI:18420"/>
    </ligand>
</feature>
<keyword evidence="8 16" id="KW-0235">DNA replication</keyword>
<evidence type="ECO:0000256" key="5">
    <source>
        <dbReference type="ARBA" id="ARBA00022490"/>
    </source>
</evidence>
<keyword evidence="13 16" id="KW-0238">DNA-binding</keyword>
<proteinExistence type="inferred from homology"/>
<dbReference type="Gene3D" id="3.30.70.270">
    <property type="match status" value="1"/>
</dbReference>
<dbReference type="GO" id="GO:0003684">
    <property type="term" value="F:damaged DNA binding"/>
    <property type="evidence" value="ECO:0007669"/>
    <property type="project" value="InterPro"/>
</dbReference>
<name>A0A1I0W869_9CLOT</name>
<comment type="catalytic activity">
    <reaction evidence="15 16">
        <text>DNA(n) + a 2'-deoxyribonucleoside 5'-triphosphate = DNA(n+1) + diphosphate</text>
        <dbReference type="Rhea" id="RHEA:22508"/>
        <dbReference type="Rhea" id="RHEA-COMP:17339"/>
        <dbReference type="Rhea" id="RHEA-COMP:17340"/>
        <dbReference type="ChEBI" id="CHEBI:33019"/>
        <dbReference type="ChEBI" id="CHEBI:61560"/>
        <dbReference type="ChEBI" id="CHEBI:173112"/>
        <dbReference type="EC" id="2.7.7.7"/>
    </reaction>
</comment>
<dbReference type="EC" id="2.7.7.7" evidence="16"/>
<feature type="binding site" evidence="16">
    <location>
        <position position="107"/>
    </location>
    <ligand>
        <name>Mg(2+)</name>
        <dbReference type="ChEBI" id="CHEBI:18420"/>
    </ligand>
</feature>
<dbReference type="InterPro" id="IPR043128">
    <property type="entry name" value="Rev_trsase/Diguanyl_cyclase"/>
</dbReference>
<keyword evidence="9 16" id="KW-0479">Metal-binding</keyword>
<evidence type="ECO:0000256" key="14">
    <source>
        <dbReference type="ARBA" id="ARBA00023204"/>
    </source>
</evidence>
<dbReference type="Gene3D" id="1.10.150.20">
    <property type="entry name" value="5' to 3' exonuclease, C-terminal subdomain"/>
    <property type="match status" value="1"/>
</dbReference>
<comment type="similarity">
    <text evidence="2 16">Belongs to the DNA polymerase type-Y family.</text>
</comment>
<dbReference type="Pfam" id="PF00817">
    <property type="entry name" value="IMS"/>
    <property type="match status" value="1"/>
</dbReference>
<protein>
    <recommendedName>
        <fullName evidence="16">DNA polymerase IV</fullName>
        <shortName evidence="16">Pol IV</shortName>
        <ecNumber evidence="16">2.7.7.7</ecNumber>
    </recommendedName>
</protein>
<evidence type="ECO:0000256" key="16">
    <source>
        <dbReference type="HAMAP-Rule" id="MF_01113"/>
    </source>
</evidence>
<keyword evidence="6 16" id="KW-0808">Transferase</keyword>
<dbReference type="InterPro" id="IPR001126">
    <property type="entry name" value="UmuC"/>
</dbReference>
<dbReference type="STRING" id="84698.SAMN04488528_100484"/>
<feature type="active site" evidence="16">
    <location>
        <position position="108"/>
    </location>
</feature>
<dbReference type="Gene3D" id="3.40.1170.60">
    <property type="match status" value="1"/>
</dbReference>
<evidence type="ECO:0000256" key="2">
    <source>
        <dbReference type="ARBA" id="ARBA00010945"/>
    </source>
</evidence>
<keyword evidence="19" id="KW-1185">Reference proteome</keyword>
<keyword evidence="10 16" id="KW-0227">DNA damage</keyword>
<evidence type="ECO:0000259" key="17">
    <source>
        <dbReference type="PROSITE" id="PS50173"/>
    </source>
</evidence>
<dbReference type="SUPFAM" id="SSF100879">
    <property type="entry name" value="Lesion bypass DNA polymerase (Y-family), little finger domain"/>
    <property type="match status" value="1"/>
</dbReference>
<evidence type="ECO:0000256" key="13">
    <source>
        <dbReference type="ARBA" id="ARBA00023125"/>
    </source>
</evidence>
<gene>
    <name evidence="16" type="primary">dinB</name>
    <name evidence="18" type="ORF">SAMN04488528_100484</name>
</gene>
<dbReference type="Gene3D" id="3.30.1490.100">
    <property type="entry name" value="DNA polymerase, Y-family, little finger domain"/>
    <property type="match status" value="1"/>
</dbReference>
<dbReference type="Pfam" id="PF21999">
    <property type="entry name" value="IMS_HHH_1"/>
    <property type="match status" value="1"/>
</dbReference>